<organism evidence="1 2">
    <name type="scientific">Desmophyllum pertusum</name>
    <dbReference type="NCBI Taxonomy" id="174260"/>
    <lineage>
        <taxon>Eukaryota</taxon>
        <taxon>Metazoa</taxon>
        <taxon>Cnidaria</taxon>
        <taxon>Anthozoa</taxon>
        <taxon>Hexacorallia</taxon>
        <taxon>Scleractinia</taxon>
        <taxon>Caryophylliina</taxon>
        <taxon>Caryophylliidae</taxon>
        <taxon>Desmophyllum</taxon>
    </lineage>
</organism>
<accession>A0A9W9YV72</accession>
<protein>
    <submittedName>
        <fullName evidence="1">Uncharacterized protein</fullName>
    </submittedName>
</protein>
<keyword evidence="2" id="KW-1185">Reference proteome</keyword>
<evidence type="ECO:0000313" key="1">
    <source>
        <dbReference type="EMBL" id="KAJ7370023.1"/>
    </source>
</evidence>
<dbReference type="Proteomes" id="UP001163046">
    <property type="component" value="Unassembled WGS sequence"/>
</dbReference>
<name>A0A9W9YV72_9CNID</name>
<dbReference type="EMBL" id="MU826875">
    <property type="protein sequence ID" value="KAJ7370023.1"/>
    <property type="molecule type" value="Genomic_DNA"/>
</dbReference>
<gene>
    <name evidence="1" type="ORF">OS493_034755</name>
</gene>
<proteinExistence type="predicted"/>
<comment type="caution">
    <text evidence="1">The sequence shown here is derived from an EMBL/GenBank/DDBJ whole genome shotgun (WGS) entry which is preliminary data.</text>
</comment>
<dbReference type="AlphaFoldDB" id="A0A9W9YV72"/>
<evidence type="ECO:0000313" key="2">
    <source>
        <dbReference type="Proteomes" id="UP001163046"/>
    </source>
</evidence>
<sequence>MKVAVAEDTIVVIHFPSKGKKLTPGNAKVQHKNSKKKVKQTSLPDTRWSGISMAHGTGRNLNLNSIFQLNSVDNRVVSCQKRKTENVRGTECRGCHHCCCVFFRHGRIVAAITDGCFLRVCMANKEILCIFSQGYEQ</sequence>
<reference evidence="1" key="1">
    <citation type="submission" date="2023-01" db="EMBL/GenBank/DDBJ databases">
        <title>Genome assembly of the deep-sea coral Lophelia pertusa.</title>
        <authorList>
            <person name="Herrera S."/>
            <person name="Cordes E."/>
        </authorList>
    </citation>
    <scope>NUCLEOTIDE SEQUENCE</scope>
    <source>
        <strain evidence="1">USNM1676648</strain>
        <tissue evidence="1">Polyp</tissue>
    </source>
</reference>